<dbReference type="HOGENOM" id="CLU_009563_0_0_5"/>
<keyword evidence="9" id="KW-0675">Receptor</keyword>
<keyword evidence="3" id="KW-1134">Transmembrane beta strand</keyword>
<dbReference type="EMBL" id="AEWJ01000065">
    <property type="protein sequence ID" value="EGD57281.1"/>
    <property type="molecule type" value="Genomic_DNA"/>
</dbReference>
<dbReference type="InterPro" id="IPR036942">
    <property type="entry name" value="Beta-barrel_TonB_sf"/>
</dbReference>
<feature type="region of interest" description="Disordered" evidence="8">
    <location>
        <begin position="585"/>
        <end position="653"/>
    </location>
</feature>
<dbReference type="PANTHER" id="PTHR30069">
    <property type="entry name" value="TONB-DEPENDENT OUTER MEMBRANE RECEPTOR"/>
    <property type="match status" value="1"/>
</dbReference>
<dbReference type="GO" id="GO:0015889">
    <property type="term" value="P:cobalamin transport"/>
    <property type="evidence" value="ECO:0007669"/>
    <property type="project" value="TreeGrafter"/>
</dbReference>
<dbReference type="GO" id="GO:0009279">
    <property type="term" value="C:cell outer membrane"/>
    <property type="evidence" value="ECO:0007669"/>
    <property type="project" value="UniProtKB-SubCell"/>
</dbReference>
<keyword evidence="10" id="KW-1185">Reference proteome</keyword>
<dbReference type="SUPFAM" id="SSF56935">
    <property type="entry name" value="Porins"/>
    <property type="match status" value="1"/>
</dbReference>
<dbReference type="PANTHER" id="PTHR30069:SF53">
    <property type="entry name" value="COLICIN I RECEPTOR-RELATED"/>
    <property type="match status" value="1"/>
</dbReference>
<dbReference type="Proteomes" id="UP000004728">
    <property type="component" value="Unassembled WGS sequence"/>
</dbReference>
<keyword evidence="2" id="KW-0813">Transport</keyword>
<evidence type="ECO:0000313" key="10">
    <source>
        <dbReference type="Proteomes" id="UP000004728"/>
    </source>
</evidence>
<evidence type="ECO:0000256" key="8">
    <source>
        <dbReference type="SAM" id="MobiDB-lite"/>
    </source>
</evidence>
<dbReference type="OrthoDB" id="7224136at2"/>
<evidence type="ECO:0000256" key="1">
    <source>
        <dbReference type="ARBA" id="ARBA00004571"/>
    </source>
</evidence>
<feature type="compositionally biased region" description="Gly residues" evidence="8">
    <location>
        <begin position="602"/>
        <end position="638"/>
    </location>
</feature>
<evidence type="ECO:0000313" key="9">
    <source>
        <dbReference type="EMBL" id="EGD57281.1"/>
    </source>
</evidence>
<dbReference type="STRING" id="983920.Y88_3590"/>
<organism evidence="9 10">
    <name type="scientific">Novosphingobium nitrogenifigens DSM 19370</name>
    <dbReference type="NCBI Taxonomy" id="983920"/>
    <lineage>
        <taxon>Bacteria</taxon>
        <taxon>Pseudomonadati</taxon>
        <taxon>Pseudomonadota</taxon>
        <taxon>Alphaproteobacteria</taxon>
        <taxon>Sphingomonadales</taxon>
        <taxon>Sphingomonadaceae</taxon>
        <taxon>Novosphingobium</taxon>
    </lineage>
</organism>
<gene>
    <name evidence="9" type="ORF">Y88_3590</name>
</gene>
<evidence type="ECO:0000256" key="2">
    <source>
        <dbReference type="ARBA" id="ARBA00022448"/>
    </source>
</evidence>
<evidence type="ECO:0000256" key="6">
    <source>
        <dbReference type="ARBA" id="ARBA00023136"/>
    </source>
</evidence>
<dbReference type="Gene3D" id="2.40.170.20">
    <property type="entry name" value="TonB-dependent receptor, beta-barrel domain"/>
    <property type="match status" value="2"/>
</dbReference>
<sequence length="810" mass="84520">MVAAPAAPSDTAVEGKAPETSAASSTAPEISVNGEAIETANSRGLTKKGEILVVARRFKGQVQADQPPIVTLDEEDIASYGVSSIQELVAALVPQTGTGRGRGDGTPVFLVNGMRISNFREMRGLPPEAIRRVEILPEEVALKYGFRPDQRVVNFILKDKFRSFNNESNLSLPGRGGYTAFSDEATIARIDHGARTNITGTYSIQTPETEAARSIIQSNPASAGQPDPANYRTLQAGSKSAALNATMARPLGIGTGLTINGLIQRDATDALNGIKSTEPLLALLTSTRTTTGSVGVGLNMPAGSWLLSTTLDGTHVNADSSIDRSASLTPQYAHSVTDTLTSLATLVGAPATLPAGQVALTMKAGYTWSGIASSDTRTDNGDTHLRRGETQAGFSLDLPIASAKNHVLSAIGDLSLNLNGEIHYLSDFGSLFDWGGGVTWKPTQKLALTGTFIGTAAAPTLSNLGAPSTATQGVSVYDFVRGETVLATVISGGNRDLRREQQRDLKFAVNWTLPFGGGYDTLVVEYFRNHSDNATSSFPLLTATVQDAFADRVTRNAAGQITSIDETPVTIAMSRSSRIRTTLNLAGTLGKPDPNMQRRGFGMRGPGGPGGRPPGGGFGRGGGGFGHSGGGGGPGGPGGGPPPGPPPTDGRGRWNVSLSYSLELYNTAQLVSGGAVLDMLGGDALTGTGVARHTMNLDGGGFYRGIGLRVNASYASGTNVSSSGADGTTALHFGSLATVNMRLFADIGRMPKLIRHASWLKGARLSLAVDNLFDGQQKVTDSTGATPLRYQAGYLDPAGRVFKLELRKQF</sequence>
<dbReference type="InParanoid" id="F1ZDH8"/>
<name>F1ZDH8_9SPHN</name>
<feature type="region of interest" description="Disordered" evidence="8">
    <location>
        <begin position="1"/>
        <end position="29"/>
    </location>
</feature>
<dbReference type="InterPro" id="IPR037066">
    <property type="entry name" value="Plug_dom_sf"/>
</dbReference>
<keyword evidence="7" id="KW-0998">Cell outer membrane</keyword>
<comment type="caution">
    <text evidence="9">The sequence shown here is derived from an EMBL/GenBank/DDBJ whole genome shotgun (WGS) entry which is preliminary data.</text>
</comment>
<dbReference type="InterPro" id="IPR039426">
    <property type="entry name" value="TonB-dep_rcpt-like"/>
</dbReference>
<keyword evidence="4" id="KW-0812">Transmembrane</keyword>
<evidence type="ECO:0000256" key="4">
    <source>
        <dbReference type="ARBA" id="ARBA00022692"/>
    </source>
</evidence>
<accession>F1ZDH8</accession>
<feature type="compositionally biased region" description="Pro residues" evidence="8">
    <location>
        <begin position="639"/>
        <end position="648"/>
    </location>
</feature>
<protein>
    <submittedName>
        <fullName evidence="9">TonB-dependent receptor</fullName>
    </submittedName>
</protein>
<keyword evidence="6" id="KW-0472">Membrane</keyword>
<keyword evidence="5" id="KW-0732">Signal</keyword>
<dbReference type="AlphaFoldDB" id="F1ZDH8"/>
<evidence type="ECO:0000256" key="7">
    <source>
        <dbReference type="ARBA" id="ARBA00023237"/>
    </source>
</evidence>
<evidence type="ECO:0000256" key="3">
    <source>
        <dbReference type="ARBA" id="ARBA00022452"/>
    </source>
</evidence>
<comment type="subcellular location">
    <subcellularLocation>
        <location evidence="1">Cell outer membrane</location>
        <topology evidence="1">Multi-pass membrane protein</topology>
    </subcellularLocation>
</comment>
<evidence type="ECO:0000256" key="5">
    <source>
        <dbReference type="ARBA" id="ARBA00022729"/>
    </source>
</evidence>
<feature type="compositionally biased region" description="Low complexity" evidence="8">
    <location>
        <begin position="18"/>
        <end position="29"/>
    </location>
</feature>
<dbReference type="eggNOG" id="COG4206">
    <property type="taxonomic scope" value="Bacteria"/>
</dbReference>
<proteinExistence type="predicted"/>
<reference evidence="9 10" key="1">
    <citation type="journal article" date="2012" name="J. Bacteriol.">
        <title>Draft Genome Sequence of Novosphingobium nitrogenifigens Y88T.</title>
        <authorList>
            <person name="Strabala T.J."/>
            <person name="Macdonald L."/>
            <person name="Liu V."/>
            <person name="Smit A.M."/>
        </authorList>
    </citation>
    <scope>NUCLEOTIDE SEQUENCE [LARGE SCALE GENOMIC DNA]</scope>
    <source>
        <strain evidence="9 10">DSM 19370</strain>
    </source>
</reference>
<dbReference type="Gene3D" id="2.170.130.10">
    <property type="entry name" value="TonB-dependent receptor, plug domain"/>
    <property type="match status" value="1"/>
</dbReference>